<dbReference type="NCBIfam" id="NF033618">
    <property type="entry name" value="mlaB_1"/>
    <property type="match status" value="1"/>
</dbReference>
<dbReference type="PANTHER" id="PTHR35849:SF1">
    <property type="entry name" value="INTERMEMBRANE PHOSPHOLIPID TRANSPORT SYSTEM BINDING PROTEIN MLAB"/>
    <property type="match status" value="1"/>
</dbReference>
<dbReference type="AlphaFoldDB" id="A0A1W6B316"/>
<dbReference type="InterPro" id="IPR049743">
    <property type="entry name" value="MlaB"/>
</dbReference>
<dbReference type="Proteomes" id="UP000192900">
    <property type="component" value="Chromosome"/>
</dbReference>
<organism evidence="2 3">
    <name type="scientific">Pantoea alhagi</name>
    <dbReference type="NCBI Taxonomy" id="1891675"/>
    <lineage>
        <taxon>Bacteria</taxon>
        <taxon>Pseudomonadati</taxon>
        <taxon>Pseudomonadota</taxon>
        <taxon>Gammaproteobacteria</taxon>
        <taxon>Enterobacterales</taxon>
        <taxon>Erwiniaceae</taxon>
        <taxon>Pantoea</taxon>
    </lineage>
</organism>
<evidence type="ECO:0000259" key="1">
    <source>
        <dbReference type="PROSITE" id="PS50801"/>
    </source>
</evidence>
<name>A0A1W6B316_9GAMM</name>
<dbReference type="RefSeq" id="WP_085068307.1">
    <property type="nucleotide sequence ID" value="NZ_CP019706.1"/>
</dbReference>
<dbReference type="Gene3D" id="3.30.750.24">
    <property type="entry name" value="STAS domain"/>
    <property type="match status" value="1"/>
</dbReference>
<dbReference type="Pfam" id="PF13466">
    <property type="entry name" value="STAS_2"/>
    <property type="match status" value="1"/>
</dbReference>
<dbReference type="InterPro" id="IPR058548">
    <property type="entry name" value="MlaB-like_STAS"/>
</dbReference>
<dbReference type="STRING" id="1891675.B1H58_05115"/>
<proteinExistence type="predicted"/>
<dbReference type="SUPFAM" id="SSF52091">
    <property type="entry name" value="SpoIIaa-like"/>
    <property type="match status" value="1"/>
</dbReference>
<accession>A0A1W6B316</accession>
<sequence length="101" mass="11335">MADLLSWQVEAKTLYLRGELDRETLLGLWQQRETAMQKIEVIDVSGLQRVDSAGLALLVHLRQIAQQQGASPVFSGITDKLHSLIMLYNLQQIIVSAENCD</sequence>
<dbReference type="InterPro" id="IPR052746">
    <property type="entry name" value="MlaB_ABC_Transporter"/>
</dbReference>
<protein>
    <submittedName>
        <fullName evidence="2">Anti-sigma B factor antagonist</fullName>
    </submittedName>
</protein>
<dbReference type="KEGG" id="palh:B1H58_05115"/>
<keyword evidence="3" id="KW-1185">Reference proteome</keyword>
<dbReference type="OrthoDB" id="5687860at2"/>
<dbReference type="InterPro" id="IPR002645">
    <property type="entry name" value="STAS_dom"/>
</dbReference>
<dbReference type="PANTHER" id="PTHR35849">
    <property type="entry name" value="BLR2341 PROTEIN"/>
    <property type="match status" value="1"/>
</dbReference>
<evidence type="ECO:0000313" key="3">
    <source>
        <dbReference type="Proteomes" id="UP000192900"/>
    </source>
</evidence>
<dbReference type="EMBL" id="CP019706">
    <property type="protein sequence ID" value="ARJ41449.1"/>
    <property type="molecule type" value="Genomic_DNA"/>
</dbReference>
<feature type="domain" description="STAS" evidence="1">
    <location>
        <begin position="14"/>
        <end position="101"/>
    </location>
</feature>
<evidence type="ECO:0000313" key="2">
    <source>
        <dbReference type="EMBL" id="ARJ41449.1"/>
    </source>
</evidence>
<dbReference type="PROSITE" id="PS50801">
    <property type="entry name" value="STAS"/>
    <property type="match status" value="1"/>
</dbReference>
<gene>
    <name evidence="2" type="ORF">B1H58_05115</name>
</gene>
<dbReference type="InterPro" id="IPR036513">
    <property type="entry name" value="STAS_dom_sf"/>
</dbReference>
<reference evidence="2 3" key="1">
    <citation type="submission" date="2017-02" db="EMBL/GenBank/DDBJ databases">
        <title>Complete genome sequence of the drought resistance-promoting endophyte Pantoea alhagi LTYR-11Z.</title>
        <authorList>
            <person name="Zhang L."/>
        </authorList>
    </citation>
    <scope>NUCLEOTIDE SEQUENCE [LARGE SCALE GENOMIC DNA]</scope>
    <source>
        <strain evidence="2 3">LTYR-11Z</strain>
    </source>
</reference>
<dbReference type="CDD" id="cd07043">
    <property type="entry name" value="STAS_anti-anti-sigma_factors"/>
    <property type="match status" value="1"/>
</dbReference>